<proteinExistence type="predicted"/>
<sequence>MGAALSSSSEPSEPATPTAKVSAIFIYPVKSCRGISVPSAPLTPTGFRWDRQWLVVNSKGRPCTQRVEPKLALVEVELPTEAFDEAWEPTKDSYMVLKAPGMQPLKICLNKHHEVADDVSIWEWSGSALDEGAEASKWFTDYLGKPNRLVRFNSASEFRVVDTDYVKGHQIKFSDCFPFLLASQESLDALNKNIKEHISINRFRTNINVEGCCEPFSEDLWQEIKISRFSFRGVKLCYRCKVPSINQENGTFESEPKETLMRIRSGKVIRPNDGKHKNRIYFGQYMVWDWNDSSLKGDGKIINVGDPVYVLKKVSSADEAAA</sequence>
<evidence type="ECO:0000259" key="1">
    <source>
        <dbReference type="PROSITE" id="PS51340"/>
    </source>
</evidence>
<keyword evidence="3" id="KW-1185">Reference proteome</keyword>
<dbReference type="AlphaFoldDB" id="A0AAN9J0N0"/>
<dbReference type="Pfam" id="PF03476">
    <property type="entry name" value="MOSC_N"/>
    <property type="match status" value="1"/>
</dbReference>
<dbReference type="SUPFAM" id="SSF141673">
    <property type="entry name" value="MOSC N-terminal domain-like"/>
    <property type="match status" value="1"/>
</dbReference>
<gene>
    <name evidence="2" type="ORF">RIF29_04084</name>
</gene>
<dbReference type="InterPro" id="IPR011037">
    <property type="entry name" value="Pyrv_Knase-like_insert_dom_sf"/>
</dbReference>
<organism evidence="2 3">
    <name type="scientific">Crotalaria pallida</name>
    <name type="common">Smooth rattlebox</name>
    <name type="synonym">Crotalaria striata</name>
    <dbReference type="NCBI Taxonomy" id="3830"/>
    <lineage>
        <taxon>Eukaryota</taxon>
        <taxon>Viridiplantae</taxon>
        <taxon>Streptophyta</taxon>
        <taxon>Embryophyta</taxon>
        <taxon>Tracheophyta</taxon>
        <taxon>Spermatophyta</taxon>
        <taxon>Magnoliopsida</taxon>
        <taxon>eudicotyledons</taxon>
        <taxon>Gunneridae</taxon>
        <taxon>Pentapetalae</taxon>
        <taxon>rosids</taxon>
        <taxon>fabids</taxon>
        <taxon>Fabales</taxon>
        <taxon>Fabaceae</taxon>
        <taxon>Papilionoideae</taxon>
        <taxon>50 kb inversion clade</taxon>
        <taxon>genistoids sensu lato</taxon>
        <taxon>core genistoids</taxon>
        <taxon>Crotalarieae</taxon>
        <taxon>Crotalaria</taxon>
    </lineage>
</organism>
<feature type="domain" description="MOSC" evidence="1">
    <location>
        <begin position="147"/>
        <end position="311"/>
    </location>
</feature>
<protein>
    <recommendedName>
        <fullName evidence="1">MOSC domain-containing protein</fullName>
    </recommendedName>
</protein>
<dbReference type="EMBL" id="JAYWIO010000001">
    <property type="protein sequence ID" value="KAK7289995.1"/>
    <property type="molecule type" value="Genomic_DNA"/>
</dbReference>
<dbReference type="InterPro" id="IPR005302">
    <property type="entry name" value="MoCF_Sase_C"/>
</dbReference>
<dbReference type="GO" id="GO:0030170">
    <property type="term" value="F:pyridoxal phosphate binding"/>
    <property type="evidence" value="ECO:0007669"/>
    <property type="project" value="InterPro"/>
</dbReference>
<dbReference type="PANTHER" id="PTHR14237">
    <property type="entry name" value="MOLYBDOPTERIN COFACTOR SULFURASE MOSC"/>
    <property type="match status" value="1"/>
</dbReference>
<name>A0AAN9J0N0_CROPI</name>
<evidence type="ECO:0000313" key="3">
    <source>
        <dbReference type="Proteomes" id="UP001372338"/>
    </source>
</evidence>
<dbReference type="GO" id="GO:0003824">
    <property type="term" value="F:catalytic activity"/>
    <property type="evidence" value="ECO:0007669"/>
    <property type="project" value="InterPro"/>
</dbReference>
<evidence type="ECO:0000313" key="2">
    <source>
        <dbReference type="EMBL" id="KAK7289995.1"/>
    </source>
</evidence>
<accession>A0AAN9J0N0</accession>
<dbReference type="PROSITE" id="PS51340">
    <property type="entry name" value="MOSC"/>
    <property type="match status" value="1"/>
</dbReference>
<dbReference type="PANTHER" id="PTHR14237:SF19">
    <property type="entry name" value="MITOCHONDRIAL AMIDOXIME REDUCING COMPONENT 1"/>
    <property type="match status" value="1"/>
</dbReference>
<reference evidence="2 3" key="1">
    <citation type="submission" date="2024-01" db="EMBL/GenBank/DDBJ databases">
        <title>The genomes of 5 underutilized Papilionoideae crops provide insights into root nodulation and disease resistanc.</title>
        <authorList>
            <person name="Yuan L."/>
        </authorList>
    </citation>
    <scope>NUCLEOTIDE SEQUENCE [LARGE SCALE GENOMIC DNA]</scope>
    <source>
        <strain evidence="2">ZHUSHIDOU_FW_LH</strain>
        <tissue evidence="2">Leaf</tissue>
    </source>
</reference>
<dbReference type="GO" id="GO:0032787">
    <property type="term" value="P:monocarboxylic acid metabolic process"/>
    <property type="evidence" value="ECO:0007669"/>
    <property type="project" value="UniProtKB-ARBA"/>
</dbReference>
<dbReference type="Pfam" id="PF03473">
    <property type="entry name" value="MOSC"/>
    <property type="match status" value="1"/>
</dbReference>
<dbReference type="Proteomes" id="UP001372338">
    <property type="component" value="Unassembled WGS sequence"/>
</dbReference>
<dbReference type="SUPFAM" id="SSF50800">
    <property type="entry name" value="PK beta-barrel domain-like"/>
    <property type="match status" value="1"/>
</dbReference>
<dbReference type="GO" id="GO:0030151">
    <property type="term" value="F:molybdenum ion binding"/>
    <property type="evidence" value="ECO:0007669"/>
    <property type="project" value="InterPro"/>
</dbReference>
<comment type="caution">
    <text evidence="2">The sequence shown here is derived from an EMBL/GenBank/DDBJ whole genome shotgun (WGS) entry which is preliminary data.</text>
</comment>
<dbReference type="InterPro" id="IPR005303">
    <property type="entry name" value="MOCOS_middle"/>
</dbReference>